<keyword evidence="3" id="KW-1185">Reference proteome</keyword>
<dbReference type="AlphaFoldDB" id="A0A8J2VKU9"/>
<reference evidence="2" key="2">
    <citation type="submission" date="2020-09" db="EMBL/GenBank/DDBJ databases">
        <authorList>
            <person name="Sun Q."/>
            <person name="Zhou Y."/>
        </authorList>
    </citation>
    <scope>NUCLEOTIDE SEQUENCE</scope>
    <source>
        <strain evidence="2">CGMCC 1.15179</strain>
    </source>
</reference>
<gene>
    <name evidence="2" type="ORF">GCM10011571_33800</name>
</gene>
<dbReference type="EMBL" id="BMHQ01000019">
    <property type="protein sequence ID" value="GGE28920.1"/>
    <property type="molecule type" value="Genomic_DNA"/>
</dbReference>
<dbReference type="Proteomes" id="UP000625210">
    <property type="component" value="Unassembled WGS sequence"/>
</dbReference>
<protein>
    <submittedName>
        <fullName evidence="2">Uncharacterized protein</fullName>
    </submittedName>
</protein>
<evidence type="ECO:0000313" key="2">
    <source>
        <dbReference type="EMBL" id="GGE28920.1"/>
    </source>
</evidence>
<organism evidence="2 3">
    <name type="scientific">Marinithermofilum abyssi</name>
    <dbReference type="NCBI Taxonomy" id="1571185"/>
    <lineage>
        <taxon>Bacteria</taxon>
        <taxon>Bacillati</taxon>
        <taxon>Bacillota</taxon>
        <taxon>Bacilli</taxon>
        <taxon>Bacillales</taxon>
        <taxon>Thermoactinomycetaceae</taxon>
        <taxon>Marinithermofilum</taxon>
    </lineage>
</organism>
<keyword evidence="1" id="KW-1133">Transmembrane helix</keyword>
<evidence type="ECO:0000313" key="3">
    <source>
        <dbReference type="Proteomes" id="UP000625210"/>
    </source>
</evidence>
<sequence length="55" mass="6208">MKIAAFIVSTLVFIVLFIPFILAGMLVNRYFCSISSRCDQRDSKRNGFSNEADSD</sequence>
<reference evidence="2" key="1">
    <citation type="journal article" date="2014" name="Int. J. Syst. Evol. Microbiol.">
        <title>Complete genome sequence of Corynebacterium casei LMG S-19264T (=DSM 44701T), isolated from a smear-ripened cheese.</title>
        <authorList>
            <consortium name="US DOE Joint Genome Institute (JGI-PGF)"/>
            <person name="Walter F."/>
            <person name="Albersmeier A."/>
            <person name="Kalinowski J."/>
            <person name="Ruckert C."/>
        </authorList>
    </citation>
    <scope>NUCLEOTIDE SEQUENCE</scope>
    <source>
        <strain evidence="2">CGMCC 1.15179</strain>
    </source>
</reference>
<evidence type="ECO:0000256" key="1">
    <source>
        <dbReference type="SAM" id="Phobius"/>
    </source>
</evidence>
<keyword evidence="1" id="KW-0472">Membrane</keyword>
<keyword evidence="1" id="KW-0812">Transmembrane</keyword>
<proteinExistence type="predicted"/>
<feature type="transmembrane region" description="Helical" evidence="1">
    <location>
        <begin position="6"/>
        <end position="27"/>
    </location>
</feature>
<name>A0A8J2VKU9_9BACL</name>
<comment type="caution">
    <text evidence="2">The sequence shown here is derived from an EMBL/GenBank/DDBJ whole genome shotgun (WGS) entry which is preliminary data.</text>
</comment>
<accession>A0A8J2VKU9</accession>